<keyword evidence="3 6" id="KW-1133">Transmembrane helix</keyword>
<organism evidence="8 9">
    <name type="scientific">Myriangium duriaei CBS 260.36</name>
    <dbReference type="NCBI Taxonomy" id="1168546"/>
    <lineage>
        <taxon>Eukaryota</taxon>
        <taxon>Fungi</taxon>
        <taxon>Dikarya</taxon>
        <taxon>Ascomycota</taxon>
        <taxon>Pezizomycotina</taxon>
        <taxon>Dothideomycetes</taxon>
        <taxon>Dothideomycetidae</taxon>
        <taxon>Myriangiales</taxon>
        <taxon>Myriangiaceae</taxon>
        <taxon>Myriangium</taxon>
    </lineage>
</organism>
<evidence type="ECO:0000256" key="2">
    <source>
        <dbReference type="ARBA" id="ARBA00022692"/>
    </source>
</evidence>
<evidence type="ECO:0000256" key="5">
    <source>
        <dbReference type="ARBA" id="ARBA00038359"/>
    </source>
</evidence>
<feature type="transmembrane region" description="Helical" evidence="6">
    <location>
        <begin position="152"/>
        <end position="172"/>
    </location>
</feature>
<feature type="transmembrane region" description="Helical" evidence="6">
    <location>
        <begin position="6"/>
        <end position="24"/>
    </location>
</feature>
<evidence type="ECO:0000256" key="4">
    <source>
        <dbReference type="ARBA" id="ARBA00023136"/>
    </source>
</evidence>
<gene>
    <name evidence="8" type="ORF">K461DRAFT_308174</name>
</gene>
<dbReference type="InterPro" id="IPR052337">
    <property type="entry name" value="SAT4-like"/>
</dbReference>
<evidence type="ECO:0000313" key="9">
    <source>
        <dbReference type="Proteomes" id="UP000799439"/>
    </source>
</evidence>
<dbReference type="Proteomes" id="UP000799439">
    <property type="component" value="Unassembled WGS sequence"/>
</dbReference>
<dbReference type="EMBL" id="ML996089">
    <property type="protein sequence ID" value="KAF2150291.1"/>
    <property type="molecule type" value="Genomic_DNA"/>
</dbReference>
<keyword evidence="4 6" id="KW-0472">Membrane</keyword>
<dbReference type="InterPro" id="IPR049326">
    <property type="entry name" value="Rhodopsin_dom_fungi"/>
</dbReference>
<protein>
    <recommendedName>
        <fullName evidence="7">Rhodopsin domain-containing protein</fullName>
    </recommendedName>
</protein>
<comment type="caution">
    <text evidence="8">The sequence shown here is derived from an EMBL/GenBank/DDBJ whole genome shotgun (WGS) entry which is preliminary data.</text>
</comment>
<keyword evidence="2 6" id="KW-0812">Transmembrane</keyword>
<accession>A0A9P4IXB7</accession>
<dbReference type="PANTHER" id="PTHR33048">
    <property type="entry name" value="PTH11-LIKE INTEGRAL MEMBRANE PROTEIN (AFU_ORTHOLOGUE AFUA_5G11245)"/>
    <property type="match status" value="1"/>
</dbReference>
<dbReference type="Pfam" id="PF20684">
    <property type="entry name" value="Fung_rhodopsin"/>
    <property type="match status" value="1"/>
</dbReference>
<dbReference type="PANTHER" id="PTHR33048:SF47">
    <property type="entry name" value="INTEGRAL MEMBRANE PROTEIN-RELATED"/>
    <property type="match status" value="1"/>
</dbReference>
<name>A0A9P4IXB7_9PEZI</name>
<sequence length="259" mass="29183">MFCIGIDIVGLVTFPKLSLLVIYNRIFIEQYQRITTFILMGILLAWTIGGSVAGALMCRPLEHFWNKDIPGHCVDIKALYSYSGIPNIFVDFVMLVLPVPTLWKLQASREVKTGLFITLATGSIGFVTAIIRTTVFLRHDPNVDITWVSSTLLIWTIIEPGCYVLASSLLCLRPLIKSSIGKLLLFYKNRRASLHTLVTPLGWSRKSFDMPSPEIKVPLVGQIDDVVAYPLSIYHGRNMNKHRTQYDDEQSMVISQHGL</sequence>
<dbReference type="AlphaFoldDB" id="A0A9P4IXB7"/>
<dbReference type="OrthoDB" id="5329176at2759"/>
<feature type="domain" description="Rhodopsin" evidence="7">
    <location>
        <begin position="12"/>
        <end position="177"/>
    </location>
</feature>
<feature type="transmembrane region" description="Helical" evidence="6">
    <location>
        <begin position="84"/>
        <end position="103"/>
    </location>
</feature>
<comment type="similarity">
    <text evidence="5">Belongs to the SAT4 family.</text>
</comment>
<keyword evidence="9" id="KW-1185">Reference proteome</keyword>
<feature type="transmembrane region" description="Helical" evidence="6">
    <location>
        <begin position="115"/>
        <end position="132"/>
    </location>
</feature>
<evidence type="ECO:0000256" key="6">
    <source>
        <dbReference type="SAM" id="Phobius"/>
    </source>
</evidence>
<dbReference type="GO" id="GO:0016020">
    <property type="term" value="C:membrane"/>
    <property type="evidence" value="ECO:0007669"/>
    <property type="project" value="UniProtKB-SubCell"/>
</dbReference>
<evidence type="ECO:0000256" key="1">
    <source>
        <dbReference type="ARBA" id="ARBA00004141"/>
    </source>
</evidence>
<evidence type="ECO:0000256" key="3">
    <source>
        <dbReference type="ARBA" id="ARBA00022989"/>
    </source>
</evidence>
<reference evidence="8" key="1">
    <citation type="journal article" date="2020" name="Stud. Mycol.">
        <title>101 Dothideomycetes genomes: a test case for predicting lifestyles and emergence of pathogens.</title>
        <authorList>
            <person name="Haridas S."/>
            <person name="Albert R."/>
            <person name="Binder M."/>
            <person name="Bloem J."/>
            <person name="Labutti K."/>
            <person name="Salamov A."/>
            <person name="Andreopoulos B."/>
            <person name="Baker S."/>
            <person name="Barry K."/>
            <person name="Bills G."/>
            <person name="Bluhm B."/>
            <person name="Cannon C."/>
            <person name="Castanera R."/>
            <person name="Culley D."/>
            <person name="Daum C."/>
            <person name="Ezra D."/>
            <person name="Gonzalez J."/>
            <person name="Henrissat B."/>
            <person name="Kuo A."/>
            <person name="Liang C."/>
            <person name="Lipzen A."/>
            <person name="Lutzoni F."/>
            <person name="Magnuson J."/>
            <person name="Mondo S."/>
            <person name="Nolan M."/>
            <person name="Ohm R."/>
            <person name="Pangilinan J."/>
            <person name="Park H.-J."/>
            <person name="Ramirez L."/>
            <person name="Alfaro M."/>
            <person name="Sun H."/>
            <person name="Tritt A."/>
            <person name="Yoshinaga Y."/>
            <person name="Zwiers L.-H."/>
            <person name="Turgeon B."/>
            <person name="Goodwin S."/>
            <person name="Spatafora J."/>
            <person name="Crous P."/>
            <person name="Grigoriev I."/>
        </authorList>
    </citation>
    <scope>NUCLEOTIDE SEQUENCE</scope>
    <source>
        <strain evidence="8">CBS 260.36</strain>
    </source>
</reference>
<comment type="subcellular location">
    <subcellularLocation>
        <location evidence="1">Membrane</location>
        <topology evidence="1">Multi-pass membrane protein</topology>
    </subcellularLocation>
</comment>
<feature type="transmembrane region" description="Helical" evidence="6">
    <location>
        <begin position="36"/>
        <end position="57"/>
    </location>
</feature>
<evidence type="ECO:0000259" key="7">
    <source>
        <dbReference type="Pfam" id="PF20684"/>
    </source>
</evidence>
<evidence type="ECO:0000313" key="8">
    <source>
        <dbReference type="EMBL" id="KAF2150291.1"/>
    </source>
</evidence>
<proteinExistence type="inferred from homology"/>